<sequence length="81" mass="9441">MQEYVAMSSDHQAVVKKGQSMDNKEIIITISEAGHTDDFENYKSSSLFRVNEIGVKIRTARHEHFVRRHEIFDKSTQNRCN</sequence>
<proteinExistence type="predicted"/>
<evidence type="ECO:0000313" key="1">
    <source>
        <dbReference type="EMBL" id="CEK78174.1"/>
    </source>
</evidence>
<dbReference type="AlphaFoldDB" id="A0A0B7AAZ9"/>
<protein>
    <submittedName>
        <fullName evidence="1">Uncharacterized protein</fullName>
    </submittedName>
</protein>
<gene>
    <name evidence="1" type="primary">ORF108691</name>
</gene>
<dbReference type="EMBL" id="HACG01031309">
    <property type="protein sequence ID" value="CEK78174.1"/>
    <property type="molecule type" value="Transcribed_RNA"/>
</dbReference>
<name>A0A0B7AAZ9_9EUPU</name>
<organism evidence="1">
    <name type="scientific">Arion vulgaris</name>
    <dbReference type="NCBI Taxonomy" id="1028688"/>
    <lineage>
        <taxon>Eukaryota</taxon>
        <taxon>Metazoa</taxon>
        <taxon>Spiralia</taxon>
        <taxon>Lophotrochozoa</taxon>
        <taxon>Mollusca</taxon>
        <taxon>Gastropoda</taxon>
        <taxon>Heterobranchia</taxon>
        <taxon>Euthyneura</taxon>
        <taxon>Panpulmonata</taxon>
        <taxon>Eupulmonata</taxon>
        <taxon>Stylommatophora</taxon>
        <taxon>Helicina</taxon>
        <taxon>Arionoidea</taxon>
        <taxon>Arionidae</taxon>
        <taxon>Arion</taxon>
    </lineage>
</organism>
<reference evidence="1" key="1">
    <citation type="submission" date="2014-12" db="EMBL/GenBank/DDBJ databases">
        <title>Insight into the proteome of Arion vulgaris.</title>
        <authorList>
            <person name="Aradska J."/>
            <person name="Bulat T."/>
            <person name="Smidak R."/>
            <person name="Sarate P."/>
            <person name="Gangsoo J."/>
            <person name="Sialana F."/>
            <person name="Bilban M."/>
            <person name="Lubec G."/>
        </authorList>
    </citation>
    <scope>NUCLEOTIDE SEQUENCE</scope>
    <source>
        <tissue evidence="1">Skin</tissue>
    </source>
</reference>
<accession>A0A0B7AAZ9</accession>